<protein>
    <submittedName>
        <fullName evidence="2">CDP-alcohol phosphatidyltransferase</fullName>
    </submittedName>
</protein>
<keyword evidence="2" id="KW-0808">Transferase</keyword>
<keyword evidence="3" id="KW-1185">Reference proteome</keyword>
<dbReference type="GO" id="GO:0016020">
    <property type="term" value="C:membrane"/>
    <property type="evidence" value="ECO:0007669"/>
    <property type="project" value="InterPro"/>
</dbReference>
<comment type="caution">
    <text evidence="2">The sequence shown here is derived from an EMBL/GenBank/DDBJ whole genome shotgun (WGS) entry which is preliminary data.</text>
</comment>
<feature type="transmembrane region" description="Helical" evidence="1">
    <location>
        <begin position="138"/>
        <end position="158"/>
    </location>
</feature>
<dbReference type="Pfam" id="PF01066">
    <property type="entry name" value="CDP-OH_P_transf"/>
    <property type="match status" value="1"/>
</dbReference>
<keyword evidence="1" id="KW-0472">Membrane</keyword>
<dbReference type="Proteomes" id="UP000192411">
    <property type="component" value="Unassembled WGS sequence"/>
</dbReference>
<dbReference type="InterPro" id="IPR043130">
    <property type="entry name" value="CDP-OH_PTrfase_TM_dom"/>
</dbReference>
<reference evidence="2 3" key="1">
    <citation type="submission" date="2017-02" db="EMBL/GenBank/DDBJ databases">
        <title>The new phylogeny of genus Mycobacterium.</title>
        <authorList>
            <person name="Tortoli E."/>
            <person name="Trovato A."/>
            <person name="Cirillo D.M."/>
        </authorList>
    </citation>
    <scope>NUCLEOTIDE SEQUENCE [LARGE SCALE GENOMIC DNA]</scope>
    <source>
        <strain evidence="2 3">DSM 44338</strain>
    </source>
</reference>
<feature type="transmembrane region" description="Helical" evidence="1">
    <location>
        <begin position="54"/>
        <end position="87"/>
    </location>
</feature>
<dbReference type="GO" id="GO:0016780">
    <property type="term" value="F:phosphotransferase activity, for other substituted phosphate groups"/>
    <property type="evidence" value="ECO:0007669"/>
    <property type="project" value="InterPro"/>
</dbReference>
<accession>A0A1X0JMZ8</accession>
<dbReference type="STRING" id="75922.BST47_18070"/>
<evidence type="ECO:0000313" key="2">
    <source>
        <dbReference type="EMBL" id="ORB63935.1"/>
    </source>
</evidence>
<dbReference type="RefSeq" id="WP_083126959.1">
    <property type="nucleotide sequence ID" value="NZ_MVIM01000009.1"/>
</dbReference>
<proteinExistence type="predicted"/>
<evidence type="ECO:0000256" key="1">
    <source>
        <dbReference type="SAM" id="Phobius"/>
    </source>
</evidence>
<dbReference type="GO" id="GO:0008654">
    <property type="term" value="P:phospholipid biosynthetic process"/>
    <property type="evidence" value="ECO:0007669"/>
    <property type="project" value="InterPro"/>
</dbReference>
<sequence>MNTRITIHTVAQATPREARATGLYAMKPWFTGRLTFAVNAAVARQVSPNVFTAAGIVAAGAAGVAVAFGCWPLAALFMVLGLAGANLDGAVARARGVSRPWGFVVNEIGDRTADLLAFAGLAVWAAQQSGPDMNWLSWPVLLVLVAAIAATLPTFASLAAAGAGATRRNGGPLGKTERCLVVVLATAFPGLMPFLLGHLVNGSLITAVLRLRAAHRELKAQQVEPMADVVPFARLTRAEAA</sequence>
<keyword evidence="1" id="KW-1133">Transmembrane helix</keyword>
<gene>
    <name evidence="2" type="ORF">BST47_18070</name>
</gene>
<feature type="transmembrane region" description="Helical" evidence="1">
    <location>
        <begin position="179"/>
        <end position="200"/>
    </location>
</feature>
<keyword evidence="1" id="KW-0812">Transmembrane</keyword>
<evidence type="ECO:0000313" key="3">
    <source>
        <dbReference type="Proteomes" id="UP000192411"/>
    </source>
</evidence>
<dbReference type="AlphaFoldDB" id="A0A1X0JMZ8"/>
<name>A0A1X0JMZ8_9MYCO</name>
<dbReference type="OrthoDB" id="3431809at2"/>
<dbReference type="Gene3D" id="1.20.120.1760">
    <property type="match status" value="1"/>
</dbReference>
<dbReference type="EMBL" id="MVIM01000009">
    <property type="protein sequence ID" value="ORB63935.1"/>
    <property type="molecule type" value="Genomic_DNA"/>
</dbReference>
<dbReference type="InterPro" id="IPR000462">
    <property type="entry name" value="CDP-OH_P_trans"/>
</dbReference>
<organism evidence="2 3">
    <name type="scientific">Mycolicibacterium tusciae</name>
    <dbReference type="NCBI Taxonomy" id="75922"/>
    <lineage>
        <taxon>Bacteria</taxon>
        <taxon>Bacillati</taxon>
        <taxon>Actinomycetota</taxon>
        <taxon>Actinomycetes</taxon>
        <taxon>Mycobacteriales</taxon>
        <taxon>Mycobacteriaceae</taxon>
        <taxon>Mycolicibacterium</taxon>
    </lineage>
</organism>